<comment type="caution">
    <text evidence="1">The sequence shown here is derived from an EMBL/GenBank/DDBJ whole genome shotgun (WGS) entry which is preliminary data.</text>
</comment>
<dbReference type="AlphaFoldDB" id="X1MHF8"/>
<dbReference type="EMBL" id="BARV01008245">
    <property type="protein sequence ID" value="GAI17481.1"/>
    <property type="molecule type" value="Genomic_DNA"/>
</dbReference>
<accession>X1MHF8</accession>
<proteinExistence type="predicted"/>
<name>X1MHF8_9ZZZZ</name>
<sequence length="159" mass="17580">MLSRCWGGIYSFEVTHSVEYGWHLHIHALIGSGYIGQADLSSEWQKITGAVIVDIRAVQGKDKWAAVKEVVKYPAKAASFLGEPVLVNEFLLATERVNLAYGFGALYRVRSKRHSEVKMRCPLCGGTDIDFSGDMGFCVPKICVEKVVGGYIWRSPPGK</sequence>
<evidence type="ECO:0000313" key="1">
    <source>
        <dbReference type="EMBL" id="GAI17481.1"/>
    </source>
</evidence>
<reference evidence="1" key="1">
    <citation type="journal article" date="2014" name="Front. Microbiol.">
        <title>High frequency of phylogenetically diverse reductive dehalogenase-homologous genes in deep subseafloor sedimentary metagenomes.</title>
        <authorList>
            <person name="Kawai M."/>
            <person name="Futagami T."/>
            <person name="Toyoda A."/>
            <person name="Takaki Y."/>
            <person name="Nishi S."/>
            <person name="Hori S."/>
            <person name="Arai W."/>
            <person name="Tsubouchi T."/>
            <person name="Morono Y."/>
            <person name="Uchiyama I."/>
            <person name="Ito T."/>
            <person name="Fujiyama A."/>
            <person name="Inagaki F."/>
            <person name="Takami H."/>
        </authorList>
    </citation>
    <scope>NUCLEOTIDE SEQUENCE</scope>
    <source>
        <strain evidence="1">Expedition CK06-06</strain>
    </source>
</reference>
<organism evidence="1">
    <name type="scientific">marine sediment metagenome</name>
    <dbReference type="NCBI Taxonomy" id="412755"/>
    <lineage>
        <taxon>unclassified sequences</taxon>
        <taxon>metagenomes</taxon>
        <taxon>ecological metagenomes</taxon>
    </lineage>
</organism>
<gene>
    <name evidence="1" type="ORF">S06H3_16638</name>
</gene>
<evidence type="ECO:0008006" key="2">
    <source>
        <dbReference type="Google" id="ProtNLM"/>
    </source>
</evidence>
<protein>
    <recommendedName>
        <fullName evidence="2">Transposase zinc-binding domain-containing protein</fullName>
    </recommendedName>
</protein>